<dbReference type="EMBL" id="SPHZ02000010">
    <property type="protein sequence ID" value="KAF0895672.1"/>
    <property type="molecule type" value="Genomic_DNA"/>
</dbReference>
<evidence type="ECO:0000313" key="2">
    <source>
        <dbReference type="Proteomes" id="UP000479710"/>
    </source>
</evidence>
<evidence type="ECO:0000313" key="1">
    <source>
        <dbReference type="EMBL" id="KAF0895672.1"/>
    </source>
</evidence>
<sequence>MGQNFLTILRSHKTHASPLSLQLPQRGIQRREQEVGSLVDASVHPREGDRVRGAVGKGAWEETRWRRWRGEEQTGWPVAEMTGNVEKLGVESMAVLAVPG</sequence>
<organism evidence="1 2">
    <name type="scientific">Oryza meyeriana var. granulata</name>
    <dbReference type="NCBI Taxonomy" id="110450"/>
    <lineage>
        <taxon>Eukaryota</taxon>
        <taxon>Viridiplantae</taxon>
        <taxon>Streptophyta</taxon>
        <taxon>Embryophyta</taxon>
        <taxon>Tracheophyta</taxon>
        <taxon>Spermatophyta</taxon>
        <taxon>Magnoliopsida</taxon>
        <taxon>Liliopsida</taxon>
        <taxon>Poales</taxon>
        <taxon>Poaceae</taxon>
        <taxon>BOP clade</taxon>
        <taxon>Oryzoideae</taxon>
        <taxon>Oryzeae</taxon>
        <taxon>Oryzinae</taxon>
        <taxon>Oryza</taxon>
        <taxon>Oryza meyeriana</taxon>
    </lineage>
</organism>
<gene>
    <name evidence="1" type="ORF">E2562_014291</name>
</gene>
<keyword evidence="2" id="KW-1185">Reference proteome</keyword>
<name>A0A6G1C686_9ORYZ</name>
<proteinExistence type="predicted"/>
<dbReference type="Proteomes" id="UP000479710">
    <property type="component" value="Unassembled WGS sequence"/>
</dbReference>
<protein>
    <submittedName>
        <fullName evidence="1">Uncharacterized protein</fullName>
    </submittedName>
</protein>
<reference evidence="1 2" key="1">
    <citation type="submission" date="2019-11" db="EMBL/GenBank/DDBJ databases">
        <title>Whole genome sequence of Oryza granulata.</title>
        <authorList>
            <person name="Li W."/>
        </authorList>
    </citation>
    <scope>NUCLEOTIDE SEQUENCE [LARGE SCALE GENOMIC DNA]</scope>
    <source>
        <strain evidence="2">cv. Menghai</strain>
        <tissue evidence="1">Leaf</tissue>
    </source>
</reference>
<comment type="caution">
    <text evidence="1">The sequence shown here is derived from an EMBL/GenBank/DDBJ whole genome shotgun (WGS) entry which is preliminary data.</text>
</comment>
<dbReference type="AlphaFoldDB" id="A0A6G1C686"/>
<accession>A0A6G1C686</accession>